<name>A0ABN9C3P0_9NEOB</name>
<dbReference type="Proteomes" id="UP001162483">
    <property type="component" value="Unassembled WGS sequence"/>
</dbReference>
<dbReference type="EMBL" id="CATNWA010007719">
    <property type="protein sequence ID" value="CAI9554600.1"/>
    <property type="molecule type" value="Genomic_DNA"/>
</dbReference>
<sequence>MLRKVYVSSDFPAISLESRNLGMKLKLKTLPHPTM</sequence>
<evidence type="ECO:0000313" key="2">
    <source>
        <dbReference type="Proteomes" id="UP001162483"/>
    </source>
</evidence>
<accession>A0ABN9C3P0</accession>
<proteinExistence type="predicted"/>
<gene>
    <name evidence="1" type="ORF">SPARVUS_LOCUS4250074</name>
</gene>
<protein>
    <submittedName>
        <fullName evidence="1">Uncharacterized protein</fullName>
    </submittedName>
</protein>
<comment type="caution">
    <text evidence="1">The sequence shown here is derived from an EMBL/GenBank/DDBJ whole genome shotgun (WGS) entry which is preliminary data.</text>
</comment>
<evidence type="ECO:0000313" key="1">
    <source>
        <dbReference type="EMBL" id="CAI9554600.1"/>
    </source>
</evidence>
<organism evidence="1 2">
    <name type="scientific">Staurois parvus</name>
    <dbReference type="NCBI Taxonomy" id="386267"/>
    <lineage>
        <taxon>Eukaryota</taxon>
        <taxon>Metazoa</taxon>
        <taxon>Chordata</taxon>
        <taxon>Craniata</taxon>
        <taxon>Vertebrata</taxon>
        <taxon>Euteleostomi</taxon>
        <taxon>Amphibia</taxon>
        <taxon>Batrachia</taxon>
        <taxon>Anura</taxon>
        <taxon>Neobatrachia</taxon>
        <taxon>Ranoidea</taxon>
        <taxon>Ranidae</taxon>
        <taxon>Staurois</taxon>
    </lineage>
</organism>
<reference evidence="1" key="1">
    <citation type="submission" date="2023-05" db="EMBL/GenBank/DDBJ databases">
        <authorList>
            <person name="Stuckert A."/>
        </authorList>
    </citation>
    <scope>NUCLEOTIDE SEQUENCE</scope>
</reference>
<keyword evidence="2" id="KW-1185">Reference proteome</keyword>